<accession>A0ACC4BW69</accession>
<dbReference type="Proteomes" id="UP000309997">
    <property type="component" value="Unassembled WGS sequence"/>
</dbReference>
<gene>
    <name evidence="1" type="ORF">D5086_016578</name>
</gene>
<name>A0ACC4BW69_POPAL</name>
<evidence type="ECO:0000313" key="1">
    <source>
        <dbReference type="EMBL" id="KAL3582246.1"/>
    </source>
</evidence>
<proteinExistence type="predicted"/>
<reference evidence="1 2" key="1">
    <citation type="journal article" date="2024" name="Plant Biotechnol. J.">
        <title>Genome and CRISPR/Cas9 system of a widespread forest tree (Populus alba) in the world.</title>
        <authorList>
            <person name="Liu Y.J."/>
            <person name="Jiang P.F."/>
            <person name="Han X.M."/>
            <person name="Li X.Y."/>
            <person name="Wang H.M."/>
            <person name="Wang Y.J."/>
            <person name="Wang X.X."/>
            <person name="Zeng Q.Y."/>
        </authorList>
    </citation>
    <scope>NUCLEOTIDE SEQUENCE [LARGE SCALE GENOMIC DNA]</scope>
    <source>
        <strain evidence="2">cv. PAL-ZL1</strain>
    </source>
</reference>
<sequence length="95" mass="10617">MQLICMKVNGRLRALSRSGVATTTFMCMISCTPSGPVIVIRRNGKQEVFKEKVVVDEEKNTLALTGLEGDVMTRYKLLQIPPIILHQKVMEAWPG</sequence>
<protein>
    <submittedName>
        <fullName evidence="1">Uncharacterized protein</fullName>
    </submittedName>
</protein>
<organism evidence="1 2">
    <name type="scientific">Populus alba</name>
    <name type="common">White poplar</name>
    <dbReference type="NCBI Taxonomy" id="43335"/>
    <lineage>
        <taxon>Eukaryota</taxon>
        <taxon>Viridiplantae</taxon>
        <taxon>Streptophyta</taxon>
        <taxon>Embryophyta</taxon>
        <taxon>Tracheophyta</taxon>
        <taxon>Spermatophyta</taxon>
        <taxon>Magnoliopsida</taxon>
        <taxon>eudicotyledons</taxon>
        <taxon>Gunneridae</taxon>
        <taxon>Pentapetalae</taxon>
        <taxon>rosids</taxon>
        <taxon>fabids</taxon>
        <taxon>Malpighiales</taxon>
        <taxon>Salicaceae</taxon>
        <taxon>Saliceae</taxon>
        <taxon>Populus</taxon>
    </lineage>
</organism>
<evidence type="ECO:0000313" key="2">
    <source>
        <dbReference type="Proteomes" id="UP000309997"/>
    </source>
</evidence>
<dbReference type="EMBL" id="RCHU02000008">
    <property type="protein sequence ID" value="KAL3582246.1"/>
    <property type="molecule type" value="Genomic_DNA"/>
</dbReference>
<keyword evidence="2" id="KW-1185">Reference proteome</keyword>
<comment type="caution">
    <text evidence="1">The sequence shown here is derived from an EMBL/GenBank/DDBJ whole genome shotgun (WGS) entry which is preliminary data.</text>
</comment>